<comment type="subcellular location">
    <subcellularLocation>
        <location evidence="1">Nucleus membrane</location>
        <topology evidence="1">Multi-pass membrane protein</topology>
    </subcellularLocation>
</comment>
<keyword evidence="10" id="KW-1185">Reference proteome</keyword>
<reference evidence="9" key="1">
    <citation type="submission" date="2025-08" db="UniProtKB">
        <authorList>
            <consortium name="Ensembl"/>
        </authorList>
    </citation>
    <scope>IDENTIFICATION</scope>
</reference>
<keyword evidence="6" id="KW-0325">Glycoprotein</keyword>
<feature type="transmembrane region" description="Helical" evidence="8">
    <location>
        <begin position="198"/>
        <end position="219"/>
    </location>
</feature>
<feature type="transmembrane region" description="Helical" evidence="8">
    <location>
        <begin position="63"/>
        <end position="84"/>
    </location>
</feature>
<gene>
    <name evidence="9" type="primary">tmem168b</name>
</gene>
<evidence type="ECO:0000256" key="3">
    <source>
        <dbReference type="ARBA" id="ARBA00022692"/>
    </source>
</evidence>
<comment type="similarity">
    <text evidence="2">Belongs to the TMEM168 family.</text>
</comment>
<name>A0A668SR89_OREAU</name>
<evidence type="ECO:0000256" key="5">
    <source>
        <dbReference type="ARBA" id="ARBA00023136"/>
    </source>
</evidence>
<evidence type="ECO:0000256" key="1">
    <source>
        <dbReference type="ARBA" id="ARBA00004232"/>
    </source>
</evidence>
<organism evidence="9 10">
    <name type="scientific">Oreochromis aureus</name>
    <name type="common">Israeli tilapia</name>
    <name type="synonym">Chromis aureus</name>
    <dbReference type="NCBI Taxonomy" id="47969"/>
    <lineage>
        <taxon>Eukaryota</taxon>
        <taxon>Metazoa</taxon>
        <taxon>Chordata</taxon>
        <taxon>Craniata</taxon>
        <taxon>Vertebrata</taxon>
        <taxon>Euteleostomi</taxon>
        <taxon>Actinopterygii</taxon>
        <taxon>Neopterygii</taxon>
        <taxon>Teleostei</taxon>
        <taxon>Neoteleostei</taxon>
        <taxon>Acanthomorphata</taxon>
        <taxon>Ovalentaria</taxon>
        <taxon>Cichlomorphae</taxon>
        <taxon>Cichliformes</taxon>
        <taxon>Cichlidae</taxon>
        <taxon>African cichlids</taxon>
        <taxon>Pseudocrenilabrinae</taxon>
        <taxon>Oreochromini</taxon>
        <taxon>Oreochromis</taxon>
    </lineage>
</organism>
<dbReference type="CDD" id="cd21494">
    <property type="entry name" value="TMEM168"/>
    <property type="match status" value="1"/>
</dbReference>
<proteinExistence type="inferred from homology"/>
<keyword evidence="3 8" id="KW-0812">Transmembrane</keyword>
<dbReference type="InterPro" id="IPR029713">
    <property type="entry name" value="TMEM168"/>
</dbReference>
<dbReference type="PANTHER" id="PTHR14437">
    <property type="entry name" value="TRANSMEMBRANE PROTEIN 168"/>
    <property type="match status" value="1"/>
</dbReference>
<feature type="transmembrane region" description="Helical" evidence="8">
    <location>
        <begin position="159"/>
        <end position="186"/>
    </location>
</feature>
<dbReference type="RefSeq" id="XP_039470446.1">
    <property type="nucleotide sequence ID" value="XM_039614512.1"/>
</dbReference>
<keyword evidence="5 8" id="KW-0472">Membrane</keyword>
<evidence type="ECO:0000256" key="8">
    <source>
        <dbReference type="SAM" id="Phobius"/>
    </source>
</evidence>
<evidence type="ECO:0000256" key="4">
    <source>
        <dbReference type="ARBA" id="ARBA00022989"/>
    </source>
</evidence>
<feature type="transmembrane region" description="Helical" evidence="8">
    <location>
        <begin position="267"/>
        <end position="285"/>
    </location>
</feature>
<evidence type="ECO:0000256" key="6">
    <source>
        <dbReference type="ARBA" id="ARBA00023180"/>
    </source>
</evidence>
<dbReference type="OMA" id="YGISKHW"/>
<accession>A0A668SR89</accession>
<evidence type="ECO:0000313" key="9">
    <source>
        <dbReference type="Ensembl" id="ENSOABP00000016770.1"/>
    </source>
</evidence>
<dbReference type="AlphaFoldDB" id="A0A668SR89"/>
<feature type="transmembrane region" description="Helical" evidence="8">
    <location>
        <begin position="90"/>
        <end position="109"/>
    </location>
</feature>
<reference evidence="9" key="2">
    <citation type="submission" date="2025-09" db="UniProtKB">
        <authorList>
            <consortium name="Ensembl"/>
        </authorList>
    </citation>
    <scope>IDENTIFICATION</scope>
</reference>
<feature type="transmembrane region" description="Helical" evidence="8">
    <location>
        <begin position="35"/>
        <end position="56"/>
    </location>
</feature>
<dbReference type="GO" id="GO:0031965">
    <property type="term" value="C:nuclear membrane"/>
    <property type="evidence" value="ECO:0007669"/>
    <property type="project" value="UniProtKB-SubCell"/>
</dbReference>
<evidence type="ECO:0000256" key="2">
    <source>
        <dbReference type="ARBA" id="ARBA00007329"/>
    </source>
</evidence>
<protein>
    <submittedName>
        <fullName evidence="9">Uncharacterized protein</fullName>
    </submittedName>
</protein>
<dbReference type="GeneID" id="116311973"/>
<dbReference type="CTD" id="558640"/>
<dbReference type="Proteomes" id="UP000472276">
    <property type="component" value="Unassembled WGS sequence"/>
</dbReference>
<sequence length="772" mass="86487">MCRFLRYCVSHCLHAAMTRLEEVNGEMSMWSSVRWLGYLSGLNLLVALCMGLYVRWETSAESALLVIFVLALVVLGIAIGLYYFSMERMSLSILHLWFGFLLGLLCFLNSPALDVDVREQVANYLLLASVALRTLWALLERLVGCARYRPAFLTSAERLELAGFAIASTALLIQKSLSVMVLVVALGTVMVALRMKALLALANLVSFAVITAVLFFQSLNITTNPFALSCFFSQLICDPLLDVYFSGLSVTERWQPFLVWRGLWRRVSLLPLLAVEVSFIVLSAGRLSDLEQWYRTIPAFVVCALFWGICHMVFVITVWGFHSKLSECQRLCWSQGSEVSGLDKVMASKGMRHFCLISERLVFFTLVSTVAVGALCWQAKNSLFVSTFLLILPLESLFHGLFHELGNTLGGTCVGYAVVIPTNYCSPDGQPMLLPPDKVHELNRRSTGMLNNVQRFFAHHLIETFGCDYSTSGVTLEALQSKMKSFLDLRTPDGPRHDTYVIFYSGHTHRTGEWALAGGETLRLDHILEWWREKNANFCSRLVVVLDCDNSLPWVKAVRKVEDLYVAIQGATLSRVADVELHDLPQLGDFTSEWVEYNCNSNSNIQWSERGRAVSAAYGISKHWGDYMLHLPTGSDVTNHWSMYFPRVTYPVVQLALWCGSLNLLWTCSACLRCLKRLKLNWFPPAILDTGQGFKLVIFKSTPAASGSPRRLNCTNALQARCWKTCSLSCNGRGICFLPGGLLQFTELCNCMPIGCVYRKGFMGRKPGGAMQ</sequence>
<dbReference type="Ensembl" id="ENSOABT00000017291.2">
    <property type="protein sequence ID" value="ENSOABP00000016770.1"/>
    <property type="gene ID" value="ENSOABG00000008249.2"/>
</dbReference>
<dbReference type="PANTHER" id="PTHR14437:SF3">
    <property type="entry name" value="TRANSMEMBRANE PROTEIN 168"/>
    <property type="match status" value="1"/>
</dbReference>
<evidence type="ECO:0000313" key="10">
    <source>
        <dbReference type="Proteomes" id="UP000472276"/>
    </source>
</evidence>
<evidence type="ECO:0000256" key="7">
    <source>
        <dbReference type="ARBA" id="ARBA00023242"/>
    </source>
</evidence>
<keyword evidence="4 8" id="KW-1133">Transmembrane helix</keyword>
<feature type="transmembrane region" description="Helical" evidence="8">
    <location>
        <begin position="297"/>
        <end position="321"/>
    </location>
</feature>
<keyword evidence="7" id="KW-0539">Nucleus</keyword>